<gene>
    <name evidence="3" type="ORF">ACFPC0_25705</name>
</gene>
<feature type="region of interest" description="Disordered" evidence="1">
    <location>
        <begin position="31"/>
        <end position="54"/>
    </location>
</feature>
<organism evidence="3 4">
    <name type="scientific">Streptomyces andamanensis</name>
    <dbReference type="NCBI Taxonomy" id="1565035"/>
    <lineage>
        <taxon>Bacteria</taxon>
        <taxon>Bacillati</taxon>
        <taxon>Actinomycetota</taxon>
        <taxon>Actinomycetes</taxon>
        <taxon>Kitasatosporales</taxon>
        <taxon>Streptomycetaceae</taxon>
        <taxon>Streptomyces</taxon>
    </lineage>
</organism>
<feature type="chain" id="PRO_5045180646" evidence="2">
    <location>
        <begin position="32"/>
        <end position="102"/>
    </location>
</feature>
<dbReference type="EMBL" id="JBHSDP010000024">
    <property type="protein sequence ID" value="MFC4331112.1"/>
    <property type="molecule type" value="Genomic_DNA"/>
</dbReference>
<evidence type="ECO:0000256" key="1">
    <source>
        <dbReference type="SAM" id="MobiDB-lite"/>
    </source>
</evidence>
<comment type="caution">
    <text evidence="3">The sequence shown here is derived from an EMBL/GenBank/DDBJ whole genome shotgun (WGS) entry which is preliminary data.</text>
</comment>
<accession>A0ABV8TL05</accession>
<name>A0ABV8TL05_9ACTN</name>
<keyword evidence="4" id="KW-1185">Reference proteome</keyword>
<evidence type="ECO:0000313" key="3">
    <source>
        <dbReference type="EMBL" id="MFC4331112.1"/>
    </source>
</evidence>
<feature type="signal peptide" evidence="2">
    <location>
        <begin position="1"/>
        <end position="31"/>
    </location>
</feature>
<protein>
    <submittedName>
        <fullName evidence="3">Uncharacterized protein</fullName>
    </submittedName>
</protein>
<evidence type="ECO:0000313" key="4">
    <source>
        <dbReference type="Proteomes" id="UP001595824"/>
    </source>
</evidence>
<reference evidence="4" key="1">
    <citation type="journal article" date="2019" name="Int. J. Syst. Evol. Microbiol.">
        <title>The Global Catalogue of Microorganisms (GCM) 10K type strain sequencing project: providing services to taxonomists for standard genome sequencing and annotation.</title>
        <authorList>
            <consortium name="The Broad Institute Genomics Platform"/>
            <consortium name="The Broad Institute Genome Sequencing Center for Infectious Disease"/>
            <person name="Wu L."/>
            <person name="Ma J."/>
        </authorList>
    </citation>
    <scope>NUCLEOTIDE SEQUENCE [LARGE SCALE GENOMIC DNA]</scope>
    <source>
        <strain evidence="4">PCU 347</strain>
    </source>
</reference>
<evidence type="ECO:0000256" key="2">
    <source>
        <dbReference type="SAM" id="SignalP"/>
    </source>
</evidence>
<sequence>MNKPMRRLVTTGIAAVAASGVFMAGAGSATAATSQPAGCPGPGPVTTAHAAAAQRSAPHRHIDRWILDQLRLFDPAAAHRLAVYDPWVKDQLAQFAGQLADK</sequence>
<dbReference type="RefSeq" id="WP_381742276.1">
    <property type="nucleotide sequence ID" value="NZ_JBHSDP010000024.1"/>
</dbReference>
<keyword evidence="2" id="KW-0732">Signal</keyword>
<dbReference type="Proteomes" id="UP001595824">
    <property type="component" value="Unassembled WGS sequence"/>
</dbReference>
<proteinExistence type="predicted"/>